<accession>B9G1U2</accession>
<evidence type="ECO:0000313" key="1">
    <source>
        <dbReference type="EMBL" id="EEE69009.1"/>
    </source>
</evidence>
<reference evidence="1" key="2">
    <citation type="submission" date="2008-12" db="EMBL/GenBank/DDBJ databases">
        <title>Improved gene annotation of the rice (Oryza sativa) genomes.</title>
        <authorList>
            <person name="Wang J."/>
            <person name="Li R."/>
            <person name="Fan W."/>
            <person name="Huang Q."/>
            <person name="Zhang J."/>
            <person name="Zhou Y."/>
            <person name="Hu Y."/>
            <person name="Zi S."/>
            <person name="Li J."/>
            <person name="Ni P."/>
            <person name="Zheng H."/>
            <person name="Zhang Y."/>
            <person name="Zhao M."/>
            <person name="Hao Q."/>
            <person name="McDermott J."/>
            <person name="Samudrala R."/>
            <person name="Kristiansen K."/>
            <person name="Wong G.K.-S."/>
        </authorList>
    </citation>
    <scope>NUCLEOTIDE SEQUENCE</scope>
</reference>
<gene>
    <name evidence="1" type="ORF">OsJ_27956</name>
</gene>
<name>B9G1U2_ORYSJ</name>
<dbReference type="Proteomes" id="UP000007752">
    <property type="component" value="Chromosome 8"/>
</dbReference>
<protein>
    <submittedName>
        <fullName evidence="1">Uncharacterized protein</fullName>
    </submittedName>
</protein>
<proteinExistence type="predicted"/>
<organism evidence="1">
    <name type="scientific">Oryza sativa subsp. japonica</name>
    <name type="common">Rice</name>
    <dbReference type="NCBI Taxonomy" id="39947"/>
    <lineage>
        <taxon>Eukaryota</taxon>
        <taxon>Viridiplantae</taxon>
        <taxon>Streptophyta</taxon>
        <taxon>Embryophyta</taxon>
        <taxon>Tracheophyta</taxon>
        <taxon>Spermatophyta</taxon>
        <taxon>Magnoliopsida</taxon>
        <taxon>Liliopsida</taxon>
        <taxon>Poales</taxon>
        <taxon>Poaceae</taxon>
        <taxon>BOP clade</taxon>
        <taxon>Oryzoideae</taxon>
        <taxon>Oryzeae</taxon>
        <taxon>Oryzinae</taxon>
        <taxon>Oryza</taxon>
        <taxon>Oryza sativa</taxon>
    </lineage>
</organism>
<dbReference type="EMBL" id="CM000145">
    <property type="protein sequence ID" value="EEE69009.1"/>
    <property type="molecule type" value="Genomic_DNA"/>
</dbReference>
<dbReference type="AlphaFoldDB" id="B9G1U2"/>
<sequence>MTGQAIQLHHPRSQQGLLITRRMIGQATHLRRLRSRNHHSGTSSGTHSHRWTALRIRDLGVAMTMWSPTMNWHDYSV</sequence>
<reference evidence="1" key="1">
    <citation type="journal article" date="2005" name="PLoS Biol.">
        <title>The genomes of Oryza sativa: a history of duplications.</title>
        <authorList>
            <person name="Yu J."/>
            <person name="Wang J."/>
            <person name="Lin W."/>
            <person name="Li S."/>
            <person name="Li H."/>
            <person name="Zhou J."/>
            <person name="Ni P."/>
            <person name="Dong W."/>
            <person name="Hu S."/>
            <person name="Zeng C."/>
            <person name="Zhang J."/>
            <person name="Zhang Y."/>
            <person name="Li R."/>
            <person name="Xu Z."/>
            <person name="Li S."/>
            <person name="Li X."/>
            <person name="Zheng H."/>
            <person name="Cong L."/>
            <person name="Lin L."/>
            <person name="Yin J."/>
            <person name="Geng J."/>
            <person name="Li G."/>
            <person name="Shi J."/>
            <person name="Liu J."/>
            <person name="Lv H."/>
            <person name="Li J."/>
            <person name="Wang J."/>
            <person name="Deng Y."/>
            <person name="Ran L."/>
            <person name="Shi X."/>
            <person name="Wang X."/>
            <person name="Wu Q."/>
            <person name="Li C."/>
            <person name="Ren X."/>
            <person name="Wang J."/>
            <person name="Wang X."/>
            <person name="Li D."/>
            <person name="Liu D."/>
            <person name="Zhang X."/>
            <person name="Ji Z."/>
            <person name="Zhao W."/>
            <person name="Sun Y."/>
            <person name="Zhang Z."/>
            <person name="Bao J."/>
            <person name="Han Y."/>
            <person name="Dong L."/>
            <person name="Ji J."/>
            <person name="Chen P."/>
            <person name="Wu S."/>
            <person name="Liu J."/>
            <person name="Xiao Y."/>
            <person name="Bu D."/>
            <person name="Tan J."/>
            <person name="Yang L."/>
            <person name="Ye C."/>
            <person name="Zhang J."/>
            <person name="Xu J."/>
            <person name="Zhou Y."/>
            <person name="Yu Y."/>
            <person name="Zhang B."/>
            <person name="Zhuang S."/>
            <person name="Wei H."/>
            <person name="Liu B."/>
            <person name="Lei M."/>
            <person name="Yu H."/>
            <person name="Li Y."/>
            <person name="Xu H."/>
            <person name="Wei S."/>
            <person name="He X."/>
            <person name="Fang L."/>
            <person name="Zhang Z."/>
            <person name="Zhang Y."/>
            <person name="Huang X."/>
            <person name="Su Z."/>
            <person name="Tong W."/>
            <person name="Li J."/>
            <person name="Tong Z."/>
            <person name="Li S."/>
            <person name="Ye J."/>
            <person name="Wang L."/>
            <person name="Fang L."/>
            <person name="Lei T."/>
            <person name="Chen C."/>
            <person name="Chen H."/>
            <person name="Xu Z."/>
            <person name="Li H."/>
            <person name="Huang H."/>
            <person name="Zhang F."/>
            <person name="Xu H."/>
            <person name="Li N."/>
            <person name="Zhao C."/>
            <person name="Li S."/>
            <person name="Dong L."/>
            <person name="Huang Y."/>
            <person name="Li L."/>
            <person name="Xi Y."/>
            <person name="Qi Q."/>
            <person name="Li W."/>
            <person name="Zhang B."/>
            <person name="Hu W."/>
            <person name="Zhang Y."/>
            <person name="Tian X."/>
            <person name="Jiao Y."/>
            <person name="Liang X."/>
            <person name="Jin J."/>
            <person name="Gao L."/>
            <person name="Zheng W."/>
            <person name="Hao B."/>
            <person name="Liu S."/>
            <person name="Wang W."/>
            <person name="Yuan L."/>
            <person name="Cao M."/>
            <person name="McDermott J."/>
            <person name="Samudrala R."/>
            <person name="Wang J."/>
            <person name="Wong G.K."/>
            <person name="Yang H."/>
        </authorList>
    </citation>
    <scope>NUCLEOTIDE SEQUENCE [LARGE SCALE GENOMIC DNA]</scope>
</reference>